<sequence>MIRETMPGRNKAVLGSLLLAVFLLAGACLIIGFSDGDTPGETVSLETWLPVNYAPVSKFMGLAGHIEAEEDVTLSAPFDGVISKVGPVPGSRVKAGTLIFAIDPAQLEVRIRTALSDQLKAQSEVNRLEHWMSSPDITRLRRQINIAAAELGDTQANLHETKALYERGIVARSELDSLRMQVRTQADELQNSRDALAQAVSDADGNNMRIAQMVLLNAKTQYNSLVSQAVRKEVRAPFDGLLLPAALPGGAKSLNAIPGQQVIQGAPVFNLTRLDRFLVRARVQEGDVRFLKEGMNVKVTSDGLPDEKLAGKIIRIASQPSAKDEASGTVTYDVTASLNFPPESLGNVRLGMSADVQILTYSDAHGMVLPVQGIKDDGSGNSYVVYREKTDTKPRRVFVTLKETVPEGIVVEGLLPGEILIPQLQ</sequence>
<dbReference type="Proteomes" id="UP000461948">
    <property type="component" value="Unassembled WGS sequence"/>
</dbReference>
<gene>
    <name evidence="5" type="ORF">GKC49_00205</name>
</gene>
<dbReference type="SUPFAM" id="SSF111369">
    <property type="entry name" value="HlyD-like secretion proteins"/>
    <property type="match status" value="1"/>
</dbReference>
<keyword evidence="2 3" id="KW-0175">Coiled coil</keyword>
<dbReference type="Gene3D" id="2.40.420.20">
    <property type="match status" value="1"/>
</dbReference>
<dbReference type="GO" id="GO:0030313">
    <property type="term" value="C:cell envelope"/>
    <property type="evidence" value="ECO:0007669"/>
    <property type="project" value="UniProtKB-SubCell"/>
</dbReference>
<dbReference type="Pfam" id="PF25990">
    <property type="entry name" value="Beta-barrel_YknX"/>
    <property type="match status" value="1"/>
</dbReference>
<dbReference type="Gene3D" id="2.40.30.170">
    <property type="match status" value="1"/>
</dbReference>
<proteinExistence type="predicted"/>
<evidence type="ECO:0000313" key="6">
    <source>
        <dbReference type="Proteomes" id="UP000461948"/>
    </source>
</evidence>
<comment type="subcellular location">
    <subcellularLocation>
        <location evidence="1">Cell envelope</location>
    </subcellularLocation>
</comment>
<reference evidence="5 6" key="1">
    <citation type="submission" date="2019-11" db="EMBL/GenBank/DDBJ databases">
        <title>Draft Genome Sequence of Plant Growth-Promoting Rhizosphere-Associated Bacteria.</title>
        <authorList>
            <person name="Vasilyev I.Y."/>
            <person name="Radchenko V."/>
            <person name="Ilnitskaya E.V."/>
        </authorList>
    </citation>
    <scope>NUCLEOTIDE SEQUENCE [LARGE SCALE GENOMIC DNA]</scope>
    <source>
        <strain evidence="5 6">VRA_MhP_f</strain>
    </source>
</reference>
<feature type="domain" description="YknX-like beta-barrel" evidence="4">
    <location>
        <begin position="278"/>
        <end position="358"/>
    </location>
</feature>
<evidence type="ECO:0000256" key="3">
    <source>
        <dbReference type="SAM" id="Coils"/>
    </source>
</evidence>
<dbReference type="PROSITE" id="PS51257">
    <property type="entry name" value="PROKAR_LIPOPROTEIN"/>
    <property type="match status" value="1"/>
</dbReference>
<name>A0A7X2MIB8_ENTAG</name>
<evidence type="ECO:0000256" key="2">
    <source>
        <dbReference type="ARBA" id="ARBA00023054"/>
    </source>
</evidence>
<comment type="caution">
    <text evidence="5">The sequence shown here is derived from an EMBL/GenBank/DDBJ whole genome shotgun (WGS) entry which is preliminary data.</text>
</comment>
<evidence type="ECO:0000256" key="1">
    <source>
        <dbReference type="ARBA" id="ARBA00004196"/>
    </source>
</evidence>
<evidence type="ECO:0000259" key="4">
    <source>
        <dbReference type="Pfam" id="PF25990"/>
    </source>
</evidence>
<dbReference type="EMBL" id="WKLC01000002">
    <property type="protein sequence ID" value="MSE13634.1"/>
    <property type="molecule type" value="Genomic_DNA"/>
</dbReference>
<accession>A0A7X2MIB8</accession>
<organism evidence="5 6">
    <name type="scientific">Enterobacter agglomerans</name>
    <name type="common">Erwinia herbicola</name>
    <name type="synonym">Pantoea agglomerans</name>
    <dbReference type="NCBI Taxonomy" id="549"/>
    <lineage>
        <taxon>Bacteria</taxon>
        <taxon>Pseudomonadati</taxon>
        <taxon>Pseudomonadota</taxon>
        <taxon>Gammaproteobacteria</taxon>
        <taxon>Enterobacterales</taxon>
        <taxon>Erwiniaceae</taxon>
        <taxon>Pantoea</taxon>
        <taxon>Pantoea agglomerans group</taxon>
    </lineage>
</organism>
<dbReference type="InterPro" id="IPR050465">
    <property type="entry name" value="UPF0194_transport"/>
</dbReference>
<dbReference type="Gene3D" id="2.40.50.100">
    <property type="match status" value="1"/>
</dbReference>
<dbReference type="InterPro" id="IPR058636">
    <property type="entry name" value="Beta-barrel_YknX"/>
</dbReference>
<dbReference type="Gene3D" id="1.10.287.470">
    <property type="entry name" value="Helix hairpin bin"/>
    <property type="match status" value="1"/>
</dbReference>
<protein>
    <submittedName>
        <fullName evidence="5">HlyD family efflux transporter periplasmic adaptor subunit</fullName>
    </submittedName>
</protein>
<dbReference type="PANTHER" id="PTHR32347:SF23">
    <property type="entry name" value="BLL5650 PROTEIN"/>
    <property type="match status" value="1"/>
</dbReference>
<evidence type="ECO:0000313" key="5">
    <source>
        <dbReference type="EMBL" id="MSE13634.1"/>
    </source>
</evidence>
<dbReference type="PANTHER" id="PTHR32347">
    <property type="entry name" value="EFFLUX SYSTEM COMPONENT YKNX-RELATED"/>
    <property type="match status" value="1"/>
</dbReference>
<feature type="coiled-coil region" evidence="3">
    <location>
        <begin position="137"/>
        <end position="199"/>
    </location>
</feature>
<dbReference type="AlphaFoldDB" id="A0A7X2MIB8"/>